<dbReference type="EMBL" id="JABEBT010000063">
    <property type="protein sequence ID" value="KAF7634149.1"/>
    <property type="molecule type" value="Genomic_DNA"/>
</dbReference>
<keyword evidence="3" id="KW-1185">Reference proteome</keyword>
<comment type="caution">
    <text evidence="2">The sequence shown here is derived from an EMBL/GenBank/DDBJ whole genome shotgun (WGS) entry which is preliminary data.</text>
</comment>
<reference evidence="2" key="1">
    <citation type="journal article" date="2020" name="Ecol. Evol.">
        <title>Genome structure and content of the rice root-knot nematode (Meloidogyne graminicola).</title>
        <authorList>
            <person name="Phan N.T."/>
            <person name="Danchin E.G.J."/>
            <person name="Klopp C."/>
            <person name="Perfus-Barbeoch L."/>
            <person name="Kozlowski D.K."/>
            <person name="Koutsovoulos G.D."/>
            <person name="Lopez-Roques C."/>
            <person name="Bouchez O."/>
            <person name="Zahm M."/>
            <person name="Besnard G."/>
            <person name="Bellafiore S."/>
        </authorList>
    </citation>
    <scope>NUCLEOTIDE SEQUENCE</scope>
    <source>
        <strain evidence="2">VN-18</strain>
    </source>
</reference>
<organism evidence="2 3">
    <name type="scientific">Meloidogyne graminicola</name>
    <dbReference type="NCBI Taxonomy" id="189291"/>
    <lineage>
        <taxon>Eukaryota</taxon>
        <taxon>Metazoa</taxon>
        <taxon>Ecdysozoa</taxon>
        <taxon>Nematoda</taxon>
        <taxon>Chromadorea</taxon>
        <taxon>Rhabditida</taxon>
        <taxon>Tylenchina</taxon>
        <taxon>Tylenchomorpha</taxon>
        <taxon>Tylenchoidea</taxon>
        <taxon>Meloidogynidae</taxon>
        <taxon>Meloidogyninae</taxon>
        <taxon>Meloidogyne</taxon>
    </lineage>
</organism>
<feature type="compositionally biased region" description="Polar residues" evidence="1">
    <location>
        <begin position="9"/>
        <end position="18"/>
    </location>
</feature>
<feature type="region of interest" description="Disordered" evidence="1">
    <location>
        <begin position="1"/>
        <end position="23"/>
    </location>
</feature>
<protein>
    <submittedName>
        <fullName evidence="2">Uncharacterized protein</fullName>
    </submittedName>
</protein>
<gene>
    <name evidence="2" type="ORF">Mgra_00006447</name>
</gene>
<name>A0A8S9ZL76_9BILA</name>
<evidence type="ECO:0000313" key="2">
    <source>
        <dbReference type="EMBL" id="KAF7634149.1"/>
    </source>
</evidence>
<dbReference type="Proteomes" id="UP000605970">
    <property type="component" value="Unassembled WGS sequence"/>
</dbReference>
<dbReference type="AlphaFoldDB" id="A0A8S9ZL76"/>
<evidence type="ECO:0000313" key="3">
    <source>
        <dbReference type="Proteomes" id="UP000605970"/>
    </source>
</evidence>
<accession>A0A8S9ZL76</accession>
<proteinExistence type="predicted"/>
<sequence length="73" mass="8379">MKPRGNKQGGQSKSNLFNKPSVGKFKEMPIKPTNLRLDLKIFLCMGPLLESFYKRDSLPIILLEFEVPINIKM</sequence>
<evidence type="ECO:0000256" key="1">
    <source>
        <dbReference type="SAM" id="MobiDB-lite"/>
    </source>
</evidence>